<gene>
    <name evidence="3" type="ORF">LARI1_G004502</name>
</gene>
<keyword evidence="4" id="KW-1185">Reference proteome</keyword>
<feature type="signal peptide" evidence="2">
    <location>
        <begin position="1"/>
        <end position="18"/>
    </location>
</feature>
<organism evidence="3 4">
    <name type="scientific">Lachnellula arida</name>
    <dbReference type="NCBI Taxonomy" id="1316785"/>
    <lineage>
        <taxon>Eukaryota</taxon>
        <taxon>Fungi</taxon>
        <taxon>Dikarya</taxon>
        <taxon>Ascomycota</taxon>
        <taxon>Pezizomycotina</taxon>
        <taxon>Leotiomycetes</taxon>
        <taxon>Helotiales</taxon>
        <taxon>Lachnaceae</taxon>
        <taxon>Lachnellula</taxon>
    </lineage>
</organism>
<keyword evidence="2" id="KW-0732">Signal</keyword>
<dbReference type="AlphaFoldDB" id="A0A8T9BB10"/>
<accession>A0A8T9BB10</accession>
<evidence type="ECO:0000256" key="1">
    <source>
        <dbReference type="SAM" id="MobiDB-lite"/>
    </source>
</evidence>
<dbReference type="Proteomes" id="UP000469559">
    <property type="component" value="Unassembled WGS sequence"/>
</dbReference>
<feature type="region of interest" description="Disordered" evidence="1">
    <location>
        <begin position="166"/>
        <end position="202"/>
    </location>
</feature>
<feature type="chain" id="PRO_5035833702" evidence="2">
    <location>
        <begin position="19"/>
        <end position="233"/>
    </location>
</feature>
<dbReference type="CDD" id="cd00920">
    <property type="entry name" value="Cupredoxin"/>
    <property type="match status" value="1"/>
</dbReference>
<name>A0A8T9BB10_9HELO</name>
<feature type="compositionally biased region" description="Low complexity" evidence="1">
    <location>
        <begin position="181"/>
        <end position="202"/>
    </location>
</feature>
<dbReference type="SUPFAM" id="SSF49503">
    <property type="entry name" value="Cupredoxins"/>
    <property type="match status" value="1"/>
</dbReference>
<dbReference type="Gene3D" id="2.60.40.420">
    <property type="entry name" value="Cupredoxins - blue copper proteins"/>
    <property type="match status" value="1"/>
</dbReference>
<comment type="caution">
    <text evidence="3">The sequence shown here is derived from an EMBL/GenBank/DDBJ whole genome shotgun (WGS) entry which is preliminary data.</text>
</comment>
<dbReference type="InterPro" id="IPR052953">
    <property type="entry name" value="Ser-rich/MCO-related"/>
</dbReference>
<sequence length="233" mass="23214">MQFSKLHLVLSLLPSTLAQYGGGSGSSTASVAAASASPSSSTPSNVKIIDVGEDGLTFSPNSTTAAVGDTIEFHFYPEKHSVAQSSFDSPCTLMNNGTGFWSGGFSTDSGENKDVFSVLINDTKPIWYYCAAPTHCQSGMAGVINPPTDASTSLTNYIAAAKNVPTSQGGTAVSGGTVGPAKAASSGTGTPTTSSSASPSASKSAGVEARAGAQWLVATLGSVVAVGMGALMV</sequence>
<evidence type="ECO:0000313" key="4">
    <source>
        <dbReference type="Proteomes" id="UP000469559"/>
    </source>
</evidence>
<proteinExistence type="predicted"/>
<dbReference type="EMBL" id="QGMF01000295">
    <property type="protein sequence ID" value="TVY17058.1"/>
    <property type="molecule type" value="Genomic_DNA"/>
</dbReference>
<reference evidence="3 4" key="1">
    <citation type="submission" date="2018-05" db="EMBL/GenBank/DDBJ databases">
        <title>Whole genome sequencing for identification of molecular markers to develop diagnostic detection tools for the regulated plant pathogen Lachnellula willkommii.</title>
        <authorList>
            <person name="Giroux E."/>
            <person name="Bilodeau G."/>
        </authorList>
    </citation>
    <scope>NUCLEOTIDE SEQUENCE [LARGE SCALE GENOMIC DNA]</scope>
    <source>
        <strain evidence="3 4">CBS 203.66</strain>
    </source>
</reference>
<evidence type="ECO:0000256" key="2">
    <source>
        <dbReference type="SAM" id="SignalP"/>
    </source>
</evidence>
<protein>
    <submittedName>
        <fullName evidence="3">Extracellular serine-rich protein</fullName>
    </submittedName>
</protein>
<dbReference type="PANTHER" id="PTHR34883:SF20">
    <property type="entry name" value="PHYTOCYANIN DOMAIN-CONTAINING PROTEIN"/>
    <property type="match status" value="1"/>
</dbReference>
<evidence type="ECO:0000313" key="3">
    <source>
        <dbReference type="EMBL" id="TVY17058.1"/>
    </source>
</evidence>
<dbReference type="PANTHER" id="PTHR34883">
    <property type="entry name" value="SERINE-RICH PROTEIN, PUTATIVE-RELATED-RELATED"/>
    <property type="match status" value="1"/>
</dbReference>
<dbReference type="OrthoDB" id="5415867at2759"/>
<dbReference type="InterPro" id="IPR008972">
    <property type="entry name" value="Cupredoxin"/>
</dbReference>